<feature type="transmembrane region" description="Helical" evidence="2">
    <location>
        <begin position="28"/>
        <end position="46"/>
    </location>
</feature>
<keyword evidence="4" id="KW-1185">Reference proteome</keyword>
<dbReference type="RefSeq" id="WP_203090697.1">
    <property type="nucleotide sequence ID" value="NZ_JAEUZA010000006.1"/>
</dbReference>
<name>A0ABU9VJK4_9BACI</name>
<dbReference type="NCBIfam" id="TIGR02830">
    <property type="entry name" value="spore_III_AG"/>
    <property type="match status" value="1"/>
</dbReference>
<proteinExistence type="predicted"/>
<feature type="compositionally biased region" description="Polar residues" evidence="1">
    <location>
        <begin position="125"/>
        <end position="136"/>
    </location>
</feature>
<dbReference type="InterPro" id="IPR014195">
    <property type="entry name" value="Spore_III_AG"/>
</dbReference>
<feature type="compositionally biased region" description="Polar residues" evidence="1">
    <location>
        <begin position="49"/>
        <end position="62"/>
    </location>
</feature>
<evidence type="ECO:0000313" key="4">
    <source>
        <dbReference type="Proteomes" id="UP001418796"/>
    </source>
</evidence>
<sequence length="221" mass="24754">MGEENPKGFGWLKKLGGQEQGKKKNYRYILVLGIVGILLMVANQVFQGSPPEQSQSVVPTFQSKDDEGEKGDVEVFKQDSAEPVSMTDYEDRYENQLRETLEEIVGLSEVSVMINLAETEKQIYEKNSSSKNQQTSETDREGGTREVTDQTIDEQTVIIRNGDKEEPLLIQTEKPNIKGVLVVAEGVENVQVKAWVVEAVSRVLDVPAHRISVMPKKSKEE</sequence>
<keyword evidence="2" id="KW-0812">Transmembrane</keyword>
<evidence type="ECO:0000256" key="1">
    <source>
        <dbReference type="SAM" id="MobiDB-lite"/>
    </source>
</evidence>
<gene>
    <name evidence="3" type="primary">spoIIIAG</name>
    <name evidence="3" type="ORF">MKY91_13090</name>
</gene>
<protein>
    <submittedName>
        <fullName evidence="3">Stage III sporulation protein AG</fullName>
    </submittedName>
</protein>
<keyword evidence="2" id="KW-1133">Transmembrane helix</keyword>
<feature type="region of interest" description="Disordered" evidence="1">
    <location>
        <begin position="49"/>
        <end position="70"/>
    </location>
</feature>
<reference evidence="3 4" key="1">
    <citation type="submission" date="2024-03" db="EMBL/GenBank/DDBJ databases">
        <title>Bacilli Hybrid Assemblies.</title>
        <authorList>
            <person name="Kovac J."/>
        </authorList>
    </citation>
    <scope>NUCLEOTIDE SEQUENCE [LARGE SCALE GENOMIC DNA]</scope>
    <source>
        <strain evidence="3 4">FSL R7-0666</strain>
    </source>
</reference>
<evidence type="ECO:0000256" key="2">
    <source>
        <dbReference type="SAM" id="Phobius"/>
    </source>
</evidence>
<organism evidence="3 4">
    <name type="scientific">Alkalicoccobacillus gibsonii</name>
    <dbReference type="NCBI Taxonomy" id="79881"/>
    <lineage>
        <taxon>Bacteria</taxon>
        <taxon>Bacillati</taxon>
        <taxon>Bacillota</taxon>
        <taxon>Bacilli</taxon>
        <taxon>Bacillales</taxon>
        <taxon>Bacillaceae</taxon>
        <taxon>Alkalicoccobacillus</taxon>
    </lineage>
</organism>
<feature type="compositionally biased region" description="Basic and acidic residues" evidence="1">
    <location>
        <begin position="137"/>
        <end position="148"/>
    </location>
</feature>
<keyword evidence="2" id="KW-0472">Membrane</keyword>
<dbReference type="EMBL" id="JBCITK010000001">
    <property type="protein sequence ID" value="MEN0644089.1"/>
    <property type="molecule type" value="Genomic_DNA"/>
</dbReference>
<dbReference type="Proteomes" id="UP001418796">
    <property type="component" value="Unassembled WGS sequence"/>
</dbReference>
<accession>A0ABU9VJK4</accession>
<evidence type="ECO:0000313" key="3">
    <source>
        <dbReference type="EMBL" id="MEN0644089.1"/>
    </source>
</evidence>
<comment type="caution">
    <text evidence="3">The sequence shown here is derived from an EMBL/GenBank/DDBJ whole genome shotgun (WGS) entry which is preliminary data.</text>
</comment>
<feature type="region of interest" description="Disordered" evidence="1">
    <location>
        <begin position="125"/>
        <end position="149"/>
    </location>
</feature>